<evidence type="ECO:0000259" key="8">
    <source>
        <dbReference type="PROSITE" id="PS50162"/>
    </source>
</evidence>
<dbReference type="GO" id="GO:0005524">
    <property type="term" value="F:ATP binding"/>
    <property type="evidence" value="ECO:0007669"/>
    <property type="project" value="UniProtKB-KW"/>
</dbReference>
<feature type="domain" description="RecA family profile 1" evidence="8">
    <location>
        <begin position="34"/>
        <end position="249"/>
    </location>
</feature>
<evidence type="ECO:0000256" key="5">
    <source>
        <dbReference type="ARBA" id="ARBA00023204"/>
    </source>
</evidence>
<feature type="region of interest" description="Disordered" evidence="7">
    <location>
        <begin position="1"/>
        <end position="20"/>
    </location>
</feature>
<protein>
    <recommendedName>
        <fullName evidence="8">RecA family profile 1 domain-containing protein</fullName>
    </recommendedName>
</protein>
<feature type="region of interest" description="Disordered" evidence="7">
    <location>
        <begin position="435"/>
        <end position="454"/>
    </location>
</feature>
<evidence type="ECO:0000256" key="4">
    <source>
        <dbReference type="ARBA" id="ARBA00022840"/>
    </source>
</evidence>
<dbReference type="SUPFAM" id="SSF52540">
    <property type="entry name" value="P-loop containing nucleoside triphosphate hydrolases"/>
    <property type="match status" value="1"/>
</dbReference>
<feature type="compositionally biased region" description="Basic and acidic residues" evidence="7">
    <location>
        <begin position="497"/>
        <end position="506"/>
    </location>
</feature>
<accession>A0AAV9MTH2</accession>
<dbReference type="GO" id="GO:0000707">
    <property type="term" value="P:meiotic DNA recombinase assembly"/>
    <property type="evidence" value="ECO:0007669"/>
    <property type="project" value="TreeGrafter"/>
</dbReference>
<organism evidence="9 10">
    <name type="scientific">Exophiala bonariae</name>
    <dbReference type="NCBI Taxonomy" id="1690606"/>
    <lineage>
        <taxon>Eukaryota</taxon>
        <taxon>Fungi</taxon>
        <taxon>Dikarya</taxon>
        <taxon>Ascomycota</taxon>
        <taxon>Pezizomycotina</taxon>
        <taxon>Eurotiomycetes</taxon>
        <taxon>Chaetothyriomycetidae</taxon>
        <taxon>Chaetothyriales</taxon>
        <taxon>Herpotrichiellaceae</taxon>
        <taxon>Exophiala</taxon>
    </lineage>
</organism>
<dbReference type="GO" id="GO:0033063">
    <property type="term" value="C:Rad51B-Rad51C-Rad51D-XRCC2 complex"/>
    <property type="evidence" value="ECO:0007669"/>
    <property type="project" value="TreeGrafter"/>
</dbReference>
<dbReference type="PANTHER" id="PTHR46239">
    <property type="entry name" value="DNA REPAIR PROTEIN RAD51 HOMOLOG 3 RAD51C"/>
    <property type="match status" value="1"/>
</dbReference>
<feature type="compositionally biased region" description="Basic and acidic residues" evidence="7">
    <location>
        <begin position="527"/>
        <end position="538"/>
    </location>
</feature>
<dbReference type="GeneID" id="89978643"/>
<keyword evidence="3" id="KW-0227">DNA damage</keyword>
<dbReference type="InterPro" id="IPR052093">
    <property type="entry name" value="HR_Repair_Mediator"/>
</dbReference>
<proteinExistence type="predicted"/>
<feature type="region of interest" description="Disordered" evidence="7">
    <location>
        <begin position="375"/>
        <end position="399"/>
    </location>
</feature>
<evidence type="ECO:0000256" key="3">
    <source>
        <dbReference type="ARBA" id="ARBA00022763"/>
    </source>
</evidence>
<dbReference type="GO" id="GO:0008821">
    <property type="term" value="F:crossover junction DNA endonuclease activity"/>
    <property type="evidence" value="ECO:0007669"/>
    <property type="project" value="TreeGrafter"/>
</dbReference>
<dbReference type="GO" id="GO:0000400">
    <property type="term" value="F:four-way junction DNA binding"/>
    <property type="evidence" value="ECO:0007669"/>
    <property type="project" value="TreeGrafter"/>
</dbReference>
<keyword evidence="6" id="KW-0539">Nucleus</keyword>
<dbReference type="AlphaFoldDB" id="A0AAV9MTH2"/>
<evidence type="ECO:0000256" key="1">
    <source>
        <dbReference type="ARBA" id="ARBA00004123"/>
    </source>
</evidence>
<evidence type="ECO:0000256" key="7">
    <source>
        <dbReference type="SAM" id="MobiDB-lite"/>
    </source>
</evidence>
<dbReference type="GO" id="GO:0140664">
    <property type="term" value="F:ATP-dependent DNA damage sensor activity"/>
    <property type="evidence" value="ECO:0007669"/>
    <property type="project" value="InterPro"/>
</dbReference>
<dbReference type="Gene3D" id="3.40.50.300">
    <property type="entry name" value="P-loop containing nucleotide triphosphate hydrolases"/>
    <property type="match status" value="1"/>
</dbReference>
<evidence type="ECO:0000313" key="9">
    <source>
        <dbReference type="EMBL" id="KAK5044712.1"/>
    </source>
</evidence>
<keyword evidence="10" id="KW-1185">Reference proteome</keyword>
<gene>
    <name evidence="9" type="ORF">LTR84_010486</name>
</gene>
<keyword evidence="5" id="KW-0234">DNA repair</keyword>
<sequence length="562" mass="61874">MDDQEPDVHNFSTSSEHRLPTISGADALQNASIKSKGIPTSLPSLDETLQPSNNPLGTAGLQIGHVTEIFGPPGVGKTAFGLQLAVNAIRSRRDDSRILWVNTGSPLIEQRLMEINAALVLPSLDEPPSSPPQDTRIGDEARLEDKFDYLEISSFPRLLTLFLHPTPDLPTNETCLIVIDDFSNFILGSFSKDAAATANIKTSAPVTVQEKLTKKAAAKRFQVIESLATSMSKLAALRNLAIVVLTGTTTNLKVGEHRGVLTPALASQAWESAVHTRIMLYRDFPPDDLDVEPDVLEQLDAGLRYADVQKLARKEVYTPPTAFIITTGGLQEVNLPDTTDYHGPMIVDGNQMSERPSEPDLPPLPLEIGLPERSRKRSFGEIADSEDEGSDSLFGNEDGNDIVVRVLDDENDEKEEPQHDDDYVLTHHDRNLAEVEETSHRYEEDENEQLVQSADSHIREHHEYDLPRPESAMSPAPQDSAIASDDEKTPLSCLSSIEEHANTEHGDSEEEMLLGRHATLMPQDYGSHGEIRGSEDMVPRYSSDGEVADSEEEDEEDVRDNG</sequence>
<dbReference type="PANTHER" id="PTHR46239:SF1">
    <property type="entry name" value="DNA REPAIR PROTEIN RAD51 HOMOLOG 3"/>
    <property type="match status" value="1"/>
</dbReference>
<evidence type="ECO:0000313" key="10">
    <source>
        <dbReference type="Proteomes" id="UP001358417"/>
    </source>
</evidence>
<feature type="region of interest" description="Disordered" evidence="7">
    <location>
        <begin position="460"/>
        <end position="562"/>
    </location>
</feature>
<evidence type="ECO:0000256" key="2">
    <source>
        <dbReference type="ARBA" id="ARBA00022741"/>
    </source>
</evidence>
<reference evidence="9 10" key="1">
    <citation type="submission" date="2023-08" db="EMBL/GenBank/DDBJ databases">
        <title>Black Yeasts Isolated from many extreme environments.</title>
        <authorList>
            <person name="Coleine C."/>
            <person name="Stajich J.E."/>
            <person name="Selbmann L."/>
        </authorList>
    </citation>
    <scope>NUCLEOTIDE SEQUENCE [LARGE SCALE GENOMIC DNA]</scope>
    <source>
        <strain evidence="9 10">CCFEE 5792</strain>
    </source>
</reference>
<name>A0AAV9MTH2_9EURO</name>
<dbReference type="GO" id="GO:0005657">
    <property type="term" value="C:replication fork"/>
    <property type="evidence" value="ECO:0007669"/>
    <property type="project" value="TreeGrafter"/>
</dbReference>
<dbReference type="PROSITE" id="PS50162">
    <property type="entry name" value="RECA_2"/>
    <property type="match status" value="1"/>
</dbReference>
<dbReference type="InterPro" id="IPR027417">
    <property type="entry name" value="P-loop_NTPase"/>
</dbReference>
<dbReference type="Proteomes" id="UP001358417">
    <property type="component" value="Unassembled WGS sequence"/>
</dbReference>
<dbReference type="GO" id="GO:0033065">
    <property type="term" value="C:Rad51C-XRCC3 complex"/>
    <property type="evidence" value="ECO:0007669"/>
    <property type="project" value="TreeGrafter"/>
</dbReference>
<comment type="caution">
    <text evidence="9">The sequence shown here is derived from an EMBL/GenBank/DDBJ whole genome shotgun (WGS) entry which is preliminary data.</text>
</comment>
<dbReference type="InterPro" id="IPR020588">
    <property type="entry name" value="RecA_ATP-bd"/>
</dbReference>
<evidence type="ECO:0000256" key="6">
    <source>
        <dbReference type="ARBA" id="ARBA00023242"/>
    </source>
</evidence>
<feature type="compositionally biased region" description="Acidic residues" evidence="7">
    <location>
        <begin position="546"/>
        <end position="562"/>
    </location>
</feature>
<dbReference type="GO" id="GO:0007131">
    <property type="term" value="P:reciprocal meiotic recombination"/>
    <property type="evidence" value="ECO:0007669"/>
    <property type="project" value="TreeGrafter"/>
</dbReference>
<keyword evidence="2" id="KW-0547">Nucleotide-binding</keyword>
<dbReference type="RefSeq" id="XP_064700365.1">
    <property type="nucleotide sequence ID" value="XM_064854022.1"/>
</dbReference>
<dbReference type="EMBL" id="JAVRRD010000044">
    <property type="protein sequence ID" value="KAK5044712.1"/>
    <property type="molecule type" value="Genomic_DNA"/>
</dbReference>
<keyword evidence="4" id="KW-0067">ATP-binding</keyword>
<comment type="subcellular location">
    <subcellularLocation>
        <location evidence="1">Nucleus</location>
    </subcellularLocation>
</comment>